<name>A0ABY9ICU0_9ACTN</name>
<protein>
    <submittedName>
        <fullName evidence="2">Uncharacterized protein</fullName>
    </submittedName>
</protein>
<sequence>MRITRNRPDTQAGPPEHFNGTGWLDEVAAPEPPSHPALVEAAEDGATIHWHTDAGDYPTV</sequence>
<reference evidence="2 3" key="1">
    <citation type="submission" date="2023-03" db="EMBL/GenBank/DDBJ databases">
        <title>Isolation and description of six Streptomyces strains from soil environments, able to metabolize different microbial glucans.</title>
        <authorList>
            <person name="Widen T."/>
            <person name="Larsbrink J."/>
        </authorList>
    </citation>
    <scope>NUCLEOTIDE SEQUENCE [LARGE SCALE GENOMIC DNA]</scope>
    <source>
        <strain evidence="2 3">Mut2</strain>
    </source>
</reference>
<dbReference type="EMBL" id="CP120992">
    <property type="protein sequence ID" value="WLQ44720.1"/>
    <property type="molecule type" value="Genomic_DNA"/>
</dbReference>
<feature type="region of interest" description="Disordered" evidence="1">
    <location>
        <begin position="1"/>
        <end position="37"/>
    </location>
</feature>
<dbReference type="RefSeq" id="WP_306091977.1">
    <property type="nucleotide sequence ID" value="NZ_CP120992.1"/>
</dbReference>
<accession>A0ABY9ICU0</accession>
<organism evidence="2 3">
    <name type="scientific">Streptomyces laculatispora</name>
    <dbReference type="NCBI Taxonomy" id="887464"/>
    <lineage>
        <taxon>Bacteria</taxon>
        <taxon>Bacillati</taxon>
        <taxon>Actinomycetota</taxon>
        <taxon>Actinomycetes</taxon>
        <taxon>Kitasatosporales</taxon>
        <taxon>Streptomycetaceae</taxon>
        <taxon>Streptomyces</taxon>
    </lineage>
</organism>
<evidence type="ECO:0000313" key="2">
    <source>
        <dbReference type="EMBL" id="WLQ44720.1"/>
    </source>
</evidence>
<dbReference type="Proteomes" id="UP001229952">
    <property type="component" value="Chromosome"/>
</dbReference>
<evidence type="ECO:0000313" key="3">
    <source>
        <dbReference type="Proteomes" id="UP001229952"/>
    </source>
</evidence>
<gene>
    <name evidence="2" type="ORF">P8A22_35395</name>
</gene>
<evidence type="ECO:0000256" key="1">
    <source>
        <dbReference type="SAM" id="MobiDB-lite"/>
    </source>
</evidence>
<proteinExistence type="predicted"/>
<keyword evidence="3" id="KW-1185">Reference proteome</keyword>